<dbReference type="EMBL" id="BNCF01000002">
    <property type="protein sequence ID" value="GHE26820.1"/>
    <property type="molecule type" value="Genomic_DNA"/>
</dbReference>
<dbReference type="RefSeq" id="WP_146474387.1">
    <property type="nucleotide sequence ID" value="NZ_BNCF01000002.1"/>
</dbReference>
<dbReference type="InterPro" id="IPR058532">
    <property type="entry name" value="YjbR/MT2646/Rv2570-like"/>
</dbReference>
<reference evidence="1" key="2">
    <citation type="submission" date="2020-09" db="EMBL/GenBank/DDBJ databases">
        <authorList>
            <person name="Sun Q."/>
            <person name="Kim S."/>
        </authorList>
    </citation>
    <scope>NUCLEOTIDE SEQUENCE</scope>
    <source>
        <strain evidence="1">KCTC 32020</strain>
    </source>
</reference>
<evidence type="ECO:0008006" key="3">
    <source>
        <dbReference type="Google" id="ProtNLM"/>
    </source>
</evidence>
<dbReference type="Pfam" id="PF04237">
    <property type="entry name" value="YjbR"/>
    <property type="match status" value="1"/>
</dbReference>
<evidence type="ECO:0000313" key="1">
    <source>
        <dbReference type="EMBL" id="GHE26820.1"/>
    </source>
</evidence>
<dbReference type="Proteomes" id="UP000636453">
    <property type="component" value="Unassembled WGS sequence"/>
</dbReference>
<dbReference type="AlphaFoldDB" id="A0A918YW65"/>
<comment type="caution">
    <text evidence="1">The sequence shown here is derived from an EMBL/GenBank/DDBJ whole genome shotgun (WGS) entry which is preliminary data.</text>
</comment>
<dbReference type="OrthoDB" id="6167040at2"/>
<dbReference type="SUPFAM" id="SSF142906">
    <property type="entry name" value="YjbR-like"/>
    <property type="match status" value="1"/>
</dbReference>
<name>A0A918YW65_9GAMM</name>
<keyword evidence="2" id="KW-1185">Reference proteome</keyword>
<evidence type="ECO:0000313" key="2">
    <source>
        <dbReference type="Proteomes" id="UP000636453"/>
    </source>
</evidence>
<dbReference type="Gene3D" id="3.90.1150.30">
    <property type="match status" value="1"/>
</dbReference>
<sequence>MRVEQLRAYALSLPAATEEPHFQYSSFRVKGRIFATVTPDQKFAHIFVDDEQRDRAVALHPEVVEPLRWGRKVVGVRVALAKARVGFVQELVRSAWARKAPKSLSGSNRPAG</sequence>
<reference evidence="1" key="1">
    <citation type="journal article" date="2014" name="Int. J. Syst. Evol. Microbiol.">
        <title>Complete genome sequence of Corynebacterium casei LMG S-19264T (=DSM 44701T), isolated from a smear-ripened cheese.</title>
        <authorList>
            <consortium name="US DOE Joint Genome Institute (JGI-PGF)"/>
            <person name="Walter F."/>
            <person name="Albersmeier A."/>
            <person name="Kalinowski J."/>
            <person name="Ruckert C."/>
        </authorList>
    </citation>
    <scope>NUCLEOTIDE SEQUENCE</scope>
    <source>
        <strain evidence="1">KCTC 32020</strain>
    </source>
</reference>
<accession>A0A918YW65</accession>
<proteinExistence type="predicted"/>
<protein>
    <recommendedName>
        <fullName evidence="3">YjbR protein</fullName>
    </recommendedName>
</protein>
<dbReference type="InterPro" id="IPR038056">
    <property type="entry name" value="YjbR-like_sf"/>
</dbReference>
<organism evidence="1 2">
    <name type="scientific">Vulcaniibacterium thermophilum</name>
    <dbReference type="NCBI Taxonomy" id="1169913"/>
    <lineage>
        <taxon>Bacteria</taxon>
        <taxon>Pseudomonadati</taxon>
        <taxon>Pseudomonadota</taxon>
        <taxon>Gammaproteobacteria</taxon>
        <taxon>Lysobacterales</taxon>
        <taxon>Lysobacteraceae</taxon>
        <taxon>Vulcaniibacterium</taxon>
    </lineage>
</organism>
<gene>
    <name evidence="1" type="ORF">GCM10007167_04890</name>
</gene>